<dbReference type="Proteomes" id="UP000006049">
    <property type="component" value="Chromosome"/>
</dbReference>
<reference evidence="1 2" key="1">
    <citation type="submission" date="2012-06" db="EMBL/GenBank/DDBJ databases">
        <title>The complete genome of Aequorivita sublithincola DSM 14238.</title>
        <authorList>
            <consortium name="US DOE Joint Genome Institute (JGI-PGF)"/>
            <person name="Lucas S."/>
            <person name="Copeland A."/>
            <person name="Lapidus A."/>
            <person name="Goodwin L."/>
            <person name="Pitluck S."/>
            <person name="Peters L."/>
            <person name="Munk A.C.C."/>
            <person name="Kyrpides N."/>
            <person name="Mavromatis K."/>
            <person name="Pagani I."/>
            <person name="Ivanova N."/>
            <person name="Ovchinnikova G."/>
            <person name="Zeytun A."/>
            <person name="Detter J.C."/>
            <person name="Han C."/>
            <person name="Land M."/>
            <person name="Hauser L."/>
            <person name="Markowitz V."/>
            <person name="Cheng J.-F."/>
            <person name="Hugenholtz P."/>
            <person name="Woyke T."/>
            <person name="Wu D."/>
            <person name="Tindall B."/>
            <person name="Faehnrich R."/>
            <person name="Brambilla E."/>
            <person name="Klenk H.-P."/>
            <person name="Eisen J.A."/>
        </authorList>
    </citation>
    <scope>NUCLEOTIDE SEQUENCE [LARGE SCALE GENOMIC DNA]</scope>
    <source>
        <strain evidence="2">DSM 14238 / LMG 21431 / ACAM 643 / 9-3</strain>
    </source>
</reference>
<evidence type="ECO:0000313" key="1">
    <source>
        <dbReference type="EMBL" id="AFL82002.1"/>
    </source>
</evidence>
<keyword evidence="2" id="KW-1185">Reference proteome</keyword>
<dbReference type="Pfam" id="PF14124">
    <property type="entry name" value="DUF4291"/>
    <property type="match status" value="1"/>
</dbReference>
<proteinExistence type="predicted"/>
<protein>
    <recommendedName>
        <fullName evidence="3">DUF4291 domain-containing protein</fullName>
    </recommendedName>
</protein>
<dbReference type="InterPro" id="IPR025633">
    <property type="entry name" value="DUF4291"/>
</dbReference>
<gene>
    <name evidence="1" type="ordered locus">Aeqsu_2546</name>
</gene>
<dbReference type="PANTHER" id="PTHR38567:SF1">
    <property type="entry name" value="DUF4291 DOMAIN-CONTAINING PROTEIN"/>
    <property type="match status" value="1"/>
</dbReference>
<evidence type="ECO:0000313" key="2">
    <source>
        <dbReference type="Proteomes" id="UP000006049"/>
    </source>
</evidence>
<dbReference type="AlphaFoldDB" id="I3YYD4"/>
<dbReference type="RefSeq" id="WP_014783251.1">
    <property type="nucleotide sequence ID" value="NC_018013.1"/>
</dbReference>
<dbReference type="PATRIC" id="fig|746697.3.peg.2599"/>
<organism evidence="1 2">
    <name type="scientific">Aequorivita sublithincola (strain DSM 14238 / LMG 21431 / ACAM 643 / 9-3)</name>
    <dbReference type="NCBI Taxonomy" id="746697"/>
    <lineage>
        <taxon>Bacteria</taxon>
        <taxon>Pseudomonadati</taxon>
        <taxon>Bacteroidota</taxon>
        <taxon>Flavobacteriia</taxon>
        <taxon>Flavobacteriales</taxon>
        <taxon>Flavobacteriaceae</taxon>
        <taxon>Aequorivita</taxon>
    </lineage>
</organism>
<dbReference type="PANTHER" id="PTHR38567">
    <property type="entry name" value="DUF4291 DOMAIN-CONTAINING PROTEIN"/>
    <property type="match status" value="1"/>
</dbReference>
<name>I3YYD4_AEQSU</name>
<sequence length="213" mass="25108">MKLKTIKYAQYEKDLPQIGKHIIGQTNNENIIVYQAFNPNISKWAIENQKFGGPHYKFTRMSWIKPNFLWMMYRAGWAMKEHEQNILAIEISKSNFEILLSEGVHSAFNEKIYKTPENWKSQMENSEVRLQWDPDHAPNGEKLERRAIQIGLKGKLLQKFATEWIISIEDITDFVREQKRKIDSGAWDELEVIAEQKISINSHELVLKLDFEN</sequence>
<dbReference type="STRING" id="746697.Aeqsu_2546"/>
<dbReference type="HOGENOM" id="CLU_082565_0_0_10"/>
<dbReference type="eggNOG" id="ENOG502Z86B">
    <property type="taxonomic scope" value="Bacteria"/>
</dbReference>
<evidence type="ECO:0008006" key="3">
    <source>
        <dbReference type="Google" id="ProtNLM"/>
    </source>
</evidence>
<dbReference type="EMBL" id="CP003280">
    <property type="protein sequence ID" value="AFL82002.1"/>
    <property type="molecule type" value="Genomic_DNA"/>
</dbReference>
<dbReference type="OrthoDB" id="65842at2"/>
<accession>I3YYD4</accession>
<dbReference type="KEGG" id="asl:Aeqsu_2546"/>